<dbReference type="InterPro" id="IPR013748">
    <property type="entry name" value="Rep_factorC_C"/>
</dbReference>
<keyword evidence="5" id="KW-0067">ATP-binding</keyword>
<dbReference type="FunFam" id="1.20.272.10:FF:000004">
    <property type="entry name" value="Replication factor C subunit 5"/>
    <property type="match status" value="1"/>
</dbReference>
<dbReference type="GO" id="GO:0005663">
    <property type="term" value="C:DNA replication factor C complex"/>
    <property type="evidence" value="ECO:0007669"/>
    <property type="project" value="EnsemblFungi"/>
</dbReference>
<feature type="domain" description="Replication factor C C-terminal" evidence="7">
    <location>
        <begin position="167"/>
        <end position="253"/>
    </location>
</feature>
<evidence type="ECO:0000313" key="8">
    <source>
        <dbReference type="EMBL" id="PJF17916.1"/>
    </source>
</evidence>
<dbReference type="SUPFAM" id="SSF48019">
    <property type="entry name" value="post-AAA+ oligomerization domain-like"/>
    <property type="match status" value="1"/>
</dbReference>
<evidence type="ECO:0000256" key="6">
    <source>
        <dbReference type="ARBA" id="ARBA00023242"/>
    </source>
</evidence>
<dbReference type="GO" id="GO:0005524">
    <property type="term" value="F:ATP binding"/>
    <property type="evidence" value="ECO:0007669"/>
    <property type="project" value="UniProtKB-KW"/>
</dbReference>
<dbReference type="EMBL" id="MTSL01000150">
    <property type="protein sequence ID" value="PJF17916.1"/>
    <property type="molecule type" value="Genomic_DNA"/>
</dbReference>
<dbReference type="InterPro" id="IPR047854">
    <property type="entry name" value="RFC_lid"/>
</dbReference>
<dbReference type="CDD" id="cd18140">
    <property type="entry name" value="HLD_clamp_RFC"/>
    <property type="match status" value="1"/>
</dbReference>
<dbReference type="PANTHER" id="PTHR11669">
    <property type="entry name" value="REPLICATION FACTOR C / DNA POLYMERASE III GAMMA-TAU SUBUNIT"/>
    <property type="match status" value="1"/>
</dbReference>
<dbReference type="Proteomes" id="UP000240830">
    <property type="component" value="Unassembled WGS sequence"/>
</dbReference>
<evidence type="ECO:0000256" key="5">
    <source>
        <dbReference type="ARBA" id="ARBA00022840"/>
    </source>
</evidence>
<sequence>MRGGMVLELNASDERGIAVVREQIKTFAATKSLSSVGVGGPAFKLIVLDECDAMTNAAQSALRRVMEKYVRNVRFVLVCNYVGQIIPALQSRCTRFRFSPLPIDALKSRLELAGRNEGLTIEETAKNAIIRLAGGDMRRILNVLQAAAASADNVITEDCVYAVTAAPHPADLDRIFKTLLDQTDYAAALALLRQLQLSKGLALVDIVQAMFDRLSQIAIPDEMRLFATKQLAEIEYHLARGATDSVQLPAVVGTFFVARTFLKAQ</sequence>
<dbReference type="GO" id="GO:0031389">
    <property type="term" value="C:Rad17 RFC-like complex"/>
    <property type="evidence" value="ECO:0007669"/>
    <property type="project" value="EnsemblFungi"/>
</dbReference>
<dbReference type="GO" id="GO:0006272">
    <property type="term" value="P:leading strand elongation"/>
    <property type="evidence" value="ECO:0007669"/>
    <property type="project" value="EnsemblFungi"/>
</dbReference>
<reference evidence="8 9" key="1">
    <citation type="submission" date="2016-10" db="EMBL/GenBank/DDBJ databases">
        <title>The genome of Paramicrosporidium saccamoebae is the missing link in understanding Cryptomycota and Microsporidia evolution.</title>
        <authorList>
            <person name="Quandt C.A."/>
            <person name="Beaudet D."/>
            <person name="Corsaro D."/>
            <person name="Michel R."/>
            <person name="Corradi N."/>
            <person name="James T."/>
        </authorList>
    </citation>
    <scope>NUCLEOTIDE SEQUENCE [LARGE SCALE GENOMIC DNA]</scope>
    <source>
        <strain evidence="8 9">KSL3</strain>
    </source>
</reference>
<dbReference type="PANTHER" id="PTHR11669:SF9">
    <property type="entry name" value="REPLICATION FACTOR C SUBUNIT 5"/>
    <property type="match status" value="1"/>
</dbReference>
<proteinExistence type="inferred from homology"/>
<dbReference type="CDD" id="cd00009">
    <property type="entry name" value="AAA"/>
    <property type="match status" value="1"/>
</dbReference>
<gene>
    <name evidence="8" type="ORF">PSACC_02206</name>
</gene>
<protein>
    <recommendedName>
        <fullName evidence="7">Replication factor C C-terminal domain-containing protein</fullName>
    </recommendedName>
</protein>
<dbReference type="SUPFAM" id="SSF52540">
    <property type="entry name" value="P-loop containing nucleoside triphosphate hydrolases"/>
    <property type="match status" value="1"/>
</dbReference>
<dbReference type="GO" id="GO:0031391">
    <property type="term" value="C:Elg1 RFC-like complex"/>
    <property type="evidence" value="ECO:0007669"/>
    <property type="project" value="EnsemblFungi"/>
</dbReference>
<dbReference type="GO" id="GO:0006281">
    <property type="term" value="P:DNA repair"/>
    <property type="evidence" value="ECO:0007669"/>
    <property type="project" value="TreeGrafter"/>
</dbReference>
<dbReference type="Pfam" id="PF08542">
    <property type="entry name" value="Rep_fac_C"/>
    <property type="match status" value="1"/>
</dbReference>
<evidence type="ECO:0000259" key="7">
    <source>
        <dbReference type="Pfam" id="PF08542"/>
    </source>
</evidence>
<dbReference type="GO" id="GO:0016887">
    <property type="term" value="F:ATP hydrolysis activity"/>
    <property type="evidence" value="ECO:0007669"/>
    <property type="project" value="EnsemblFungi"/>
</dbReference>
<comment type="caution">
    <text evidence="8">The sequence shown here is derived from an EMBL/GenBank/DDBJ whole genome shotgun (WGS) entry which is preliminary data.</text>
</comment>
<dbReference type="InterPro" id="IPR008921">
    <property type="entry name" value="DNA_pol3_clamp-load_cplx_C"/>
</dbReference>
<dbReference type="InterPro" id="IPR050238">
    <property type="entry name" value="DNA_Rep/Repair_Clamp_Loader"/>
</dbReference>
<accession>A0A2H9TJJ7</accession>
<organism evidence="8 9">
    <name type="scientific">Paramicrosporidium saccamoebae</name>
    <dbReference type="NCBI Taxonomy" id="1246581"/>
    <lineage>
        <taxon>Eukaryota</taxon>
        <taxon>Fungi</taxon>
        <taxon>Fungi incertae sedis</taxon>
        <taxon>Cryptomycota</taxon>
        <taxon>Cryptomycota incertae sedis</taxon>
        <taxon>Paramicrosporidium</taxon>
    </lineage>
</organism>
<comment type="subcellular location">
    <subcellularLocation>
        <location evidence="1">Nucleus</location>
    </subcellularLocation>
</comment>
<dbReference type="GO" id="GO:0031390">
    <property type="term" value="C:Ctf18 RFC-like complex"/>
    <property type="evidence" value="ECO:0007669"/>
    <property type="project" value="EnsemblFungi"/>
</dbReference>
<evidence type="ECO:0000256" key="3">
    <source>
        <dbReference type="ARBA" id="ARBA00022705"/>
    </source>
</evidence>
<keyword evidence="3" id="KW-0235">DNA replication</keyword>
<dbReference type="OrthoDB" id="4199794at2759"/>
<evidence type="ECO:0000256" key="4">
    <source>
        <dbReference type="ARBA" id="ARBA00022741"/>
    </source>
</evidence>
<keyword evidence="9" id="KW-1185">Reference proteome</keyword>
<name>A0A2H9TJJ7_9FUNG</name>
<dbReference type="AlphaFoldDB" id="A0A2H9TJJ7"/>
<keyword evidence="4" id="KW-0547">Nucleotide-binding</keyword>
<dbReference type="Gene3D" id="3.40.50.300">
    <property type="entry name" value="P-loop containing nucleotide triphosphate hydrolases"/>
    <property type="match status" value="1"/>
</dbReference>
<comment type="similarity">
    <text evidence="2">Belongs to the activator 1 small subunits family.</text>
</comment>
<dbReference type="Pfam" id="PF13177">
    <property type="entry name" value="DNA_pol3_delta2"/>
    <property type="match status" value="1"/>
</dbReference>
<dbReference type="Gene3D" id="1.10.8.60">
    <property type="match status" value="1"/>
</dbReference>
<dbReference type="InterPro" id="IPR027417">
    <property type="entry name" value="P-loop_NTPase"/>
</dbReference>
<evidence type="ECO:0000256" key="1">
    <source>
        <dbReference type="ARBA" id="ARBA00004123"/>
    </source>
</evidence>
<dbReference type="GO" id="GO:0003677">
    <property type="term" value="F:DNA binding"/>
    <property type="evidence" value="ECO:0007669"/>
    <property type="project" value="InterPro"/>
</dbReference>
<dbReference type="GO" id="GO:0003689">
    <property type="term" value="F:DNA clamp loader activity"/>
    <property type="evidence" value="ECO:0007669"/>
    <property type="project" value="EnsemblFungi"/>
</dbReference>
<dbReference type="GO" id="GO:0005829">
    <property type="term" value="C:cytosol"/>
    <property type="evidence" value="ECO:0007669"/>
    <property type="project" value="EnsemblFungi"/>
</dbReference>
<evidence type="ECO:0000256" key="2">
    <source>
        <dbReference type="ARBA" id="ARBA00005378"/>
    </source>
</evidence>
<dbReference type="Gene3D" id="1.20.272.10">
    <property type="match status" value="1"/>
</dbReference>
<keyword evidence="6" id="KW-0539">Nucleus</keyword>
<dbReference type="STRING" id="1246581.A0A2H9TJJ7"/>
<evidence type="ECO:0000313" key="9">
    <source>
        <dbReference type="Proteomes" id="UP000240830"/>
    </source>
</evidence>